<dbReference type="OrthoDB" id="267465at2759"/>
<dbReference type="Proteomes" id="UP000274082">
    <property type="component" value="Chromosome 30"/>
</dbReference>
<feature type="region of interest" description="Disordered" evidence="1">
    <location>
        <begin position="632"/>
        <end position="688"/>
    </location>
</feature>
<feature type="region of interest" description="Disordered" evidence="1">
    <location>
        <begin position="1"/>
        <end position="21"/>
    </location>
</feature>
<feature type="region of interest" description="Disordered" evidence="1">
    <location>
        <begin position="40"/>
        <end position="64"/>
    </location>
</feature>
<feature type="region of interest" description="Disordered" evidence="1">
    <location>
        <begin position="216"/>
        <end position="244"/>
    </location>
</feature>
<feature type="region of interest" description="Disordered" evidence="1">
    <location>
        <begin position="144"/>
        <end position="183"/>
    </location>
</feature>
<accession>A0A3S7X3D6</accession>
<feature type="compositionally biased region" description="Basic residues" evidence="1">
    <location>
        <begin position="718"/>
        <end position="727"/>
    </location>
</feature>
<feature type="compositionally biased region" description="Low complexity" evidence="1">
    <location>
        <begin position="224"/>
        <end position="238"/>
    </location>
</feature>
<dbReference type="EMBL" id="CP029529">
    <property type="protein sequence ID" value="AYU80981.1"/>
    <property type="molecule type" value="Genomic_DNA"/>
</dbReference>
<evidence type="ECO:0000313" key="2">
    <source>
        <dbReference type="EMBL" id="AYU80981.1"/>
    </source>
</evidence>
<proteinExistence type="predicted"/>
<dbReference type="VEuPathDB" id="TriTrypDB:LDHU3_30.2540"/>
<reference evidence="2 3" key="1">
    <citation type="journal article" date="2018" name="Sci. Rep.">
        <title>A complete Leishmania donovani reference genome identifies novel genetic variations associated with virulence.</title>
        <authorList>
            <person name="Lypaczewski P."/>
            <person name="Hoshizaki J."/>
            <person name="Zhang W.-W."/>
            <person name="McCall L.-I."/>
            <person name="Torcivia-Rodriguez J."/>
            <person name="Simonyan V."/>
            <person name="Kaur A."/>
            <person name="Dewar K."/>
            <person name="Matlashewski G."/>
        </authorList>
    </citation>
    <scope>NUCLEOTIDE SEQUENCE [LARGE SCALE GENOMIC DNA]</scope>
    <source>
        <strain evidence="2 3">LdCL</strain>
    </source>
</reference>
<evidence type="ECO:0000313" key="3">
    <source>
        <dbReference type="Proteomes" id="UP000274082"/>
    </source>
</evidence>
<name>A0A3S7X3D6_LEIDO</name>
<gene>
    <name evidence="2" type="ORF">LdCL_300023600</name>
</gene>
<evidence type="ECO:0000256" key="1">
    <source>
        <dbReference type="SAM" id="MobiDB-lite"/>
    </source>
</evidence>
<protein>
    <submittedName>
        <fullName evidence="2">Uncharacterized protein</fullName>
    </submittedName>
</protein>
<organism evidence="2 3">
    <name type="scientific">Leishmania donovani</name>
    <dbReference type="NCBI Taxonomy" id="5661"/>
    <lineage>
        <taxon>Eukaryota</taxon>
        <taxon>Discoba</taxon>
        <taxon>Euglenozoa</taxon>
        <taxon>Kinetoplastea</taxon>
        <taxon>Metakinetoplastina</taxon>
        <taxon>Trypanosomatida</taxon>
        <taxon>Trypanosomatidae</taxon>
        <taxon>Leishmaniinae</taxon>
        <taxon>Leishmania</taxon>
    </lineage>
</organism>
<dbReference type="VEuPathDB" id="TriTrypDB:LdCL_300023600"/>
<dbReference type="VEuPathDB" id="TriTrypDB:LdBPK_301830.1"/>
<feature type="compositionally biased region" description="Low complexity" evidence="1">
    <location>
        <begin position="167"/>
        <end position="182"/>
    </location>
</feature>
<keyword evidence="3" id="KW-1185">Reference proteome</keyword>
<feature type="region of interest" description="Disordered" evidence="1">
    <location>
        <begin position="708"/>
        <end position="730"/>
    </location>
</feature>
<feature type="region of interest" description="Disordered" evidence="1">
    <location>
        <begin position="429"/>
        <end position="486"/>
    </location>
</feature>
<dbReference type="AlphaFoldDB" id="A0A3S7X3D6"/>
<sequence length="822" mass="84178">MSQSSLASSTASGCASTPSSTGSAAVLAAWPLSSATDMEDTTATASATTSASASSLTDGDADASAPPVLHDDVWSLAALLSDPSTVTTTIAAAADAPYQAPEALPSLQPLPSIDTAQLRGFISNATGTVSTSCAMPLQTVLPALISPSHDDPGDMLAAPRSSPPRAPSSAASSSVASDASTSQHGVASSLSTIALAPSPESPVPFVPVVAADQAHHSEIPGPSPAGALSTTSASSPLSQPRTTADATRIVACDYAESTTREERFRLGLSPSIEGAVTSPAIRGAAASPRVQSATHSLSATPLTLDATLASTPEEDKVAVPLPRAGNGDHCVAGGGVLLGTTEARVALDDTAIAEPALSLSSVAVKVNAGAGPQAEGGASFEAPKKTTPLLMRPADAPRKLTIPTVSMNSDIGGARQDGNDDCRWLMVSVEPPVMQEPEKAPPASRKRRRAALAGPNRQPRRPAQGAGSEAKAAEEVEPARSLSAQPNSGLLHATAAAGEAICHAPTLIKTYAPAAVSAAVQGSGGEEASDEKRLDVLRPPGVAHERDAGDMDVCAFTGSNTQEELPGDAHQYGLRRVRADYGAQAETAEDSYQTEAPVVSCSGKEASVTSPPPSPVAAGASTAAARATATPLPGINLTTETPTPTAAVHNAKPKRGHRGAQGTAAASRKDSEPGALTKEAGAPASFLPASSRPVLNLAGVNVQALLAEGTDPPPLYTRRQRRTRRRSTLAEDHPLFAEHRDLWEHDTAGRILPRAPFASDADVLNSLTEWTDSPALVYAQLLWRYAPALFVNLAMHDSDATPYVKVEPKVEADTRVKQEKME</sequence>